<reference evidence="9 10" key="1">
    <citation type="submission" date="2024-06" db="EMBL/GenBank/DDBJ databases">
        <authorList>
            <person name="Pan Q."/>
            <person name="Wen M."/>
            <person name="Jouanno E."/>
            <person name="Zahm M."/>
            <person name="Klopp C."/>
            <person name="Cabau C."/>
            <person name="Louis A."/>
            <person name="Berthelot C."/>
            <person name="Parey E."/>
            <person name="Roest Crollius H."/>
            <person name="Montfort J."/>
            <person name="Robinson-Rechavi M."/>
            <person name="Bouchez O."/>
            <person name="Lampietro C."/>
            <person name="Lopez Roques C."/>
            <person name="Donnadieu C."/>
            <person name="Postlethwait J."/>
            <person name="Bobe J."/>
            <person name="Verreycken H."/>
            <person name="Guiguen Y."/>
        </authorList>
    </citation>
    <scope>NUCLEOTIDE SEQUENCE [LARGE SCALE GENOMIC DNA]</scope>
    <source>
        <strain evidence="9">Up_M1</strain>
        <tissue evidence="9">Testis</tissue>
    </source>
</reference>
<feature type="signal peptide" evidence="7">
    <location>
        <begin position="1"/>
        <end position="27"/>
    </location>
</feature>
<protein>
    <recommendedName>
        <fullName evidence="8">Ig-like domain-containing protein</fullName>
    </recommendedName>
</protein>
<keyword evidence="5" id="KW-0325">Glycoprotein</keyword>
<dbReference type="InterPro" id="IPR013783">
    <property type="entry name" value="Ig-like_fold"/>
</dbReference>
<dbReference type="EMBL" id="JAGEUA010000007">
    <property type="protein sequence ID" value="KAL0970768.1"/>
    <property type="molecule type" value="Genomic_DNA"/>
</dbReference>
<dbReference type="GO" id="GO:0016020">
    <property type="term" value="C:membrane"/>
    <property type="evidence" value="ECO:0007669"/>
    <property type="project" value="UniProtKB-SubCell"/>
</dbReference>
<evidence type="ECO:0000313" key="10">
    <source>
        <dbReference type="Proteomes" id="UP001557470"/>
    </source>
</evidence>
<keyword evidence="3" id="KW-0472">Membrane</keyword>
<dbReference type="InterPro" id="IPR050504">
    <property type="entry name" value="IgSF_BTN/MOG"/>
</dbReference>
<dbReference type="AlphaFoldDB" id="A0ABD0X6Y7"/>
<feature type="chain" id="PRO_5044850836" description="Ig-like domain-containing protein" evidence="7">
    <location>
        <begin position="28"/>
        <end position="166"/>
    </location>
</feature>
<dbReference type="SMART" id="SM00409">
    <property type="entry name" value="IG"/>
    <property type="match status" value="1"/>
</dbReference>
<sequence length="166" mass="18385">MKMFPASPAWWFGILYISVSLVTNGSSQSQADSVNATEGDNVILPCHLNPIPKNLVVEWTRSDLPSGKVHLYKDGQDSDSDQLSLYRGRTSLFKELKNGDFSLKLSKVTPSDNGDYTCSLPPDGPEKKITLKVEKKIKEQEKKIIENGSSFHEGSLGTNDPLHLHL</sequence>
<accession>A0ABD0X6Y7</accession>
<dbReference type="InterPro" id="IPR007110">
    <property type="entry name" value="Ig-like_dom"/>
</dbReference>
<feature type="non-terminal residue" evidence="9">
    <location>
        <position position="166"/>
    </location>
</feature>
<name>A0ABD0X6Y7_UMBPY</name>
<evidence type="ECO:0000256" key="7">
    <source>
        <dbReference type="SAM" id="SignalP"/>
    </source>
</evidence>
<evidence type="ECO:0000256" key="6">
    <source>
        <dbReference type="ARBA" id="ARBA00023319"/>
    </source>
</evidence>
<evidence type="ECO:0000256" key="2">
    <source>
        <dbReference type="ARBA" id="ARBA00022729"/>
    </source>
</evidence>
<evidence type="ECO:0000256" key="5">
    <source>
        <dbReference type="ARBA" id="ARBA00023180"/>
    </source>
</evidence>
<dbReference type="SUPFAM" id="SSF48726">
    <property type="entry name" value="Immunoglobulin"/>
    <property type="match status" value="1"/>
</dbReference>
<keyword evidence="2 7" id="KW-0732">Signal</keyword>
<keyword evidence="6" id="KW-0393">Immunoglobulin domain</keyword>
<gene>
    <name evidence="9" type="ORF">UPYG_G00247150</name>
</gene>
<dbReference type="FunFam" id="2.60.40.10:FF:000142">
    <property type="entry name" value="V-set domain-containing T-cell activation inhibitor 1"/>
    <property type="match status" value="1"/>
</dbReference>
<evidence type="ECO:0000259" key="8">
    <source>
        <dbReference type="PROSITE" id="PS50835"/>
    </source>
</evidence>
<evidence type="ECO:0000256" key="3">
    <source>
        <dbReference type="ARBA" id="ARBA00023136"/>
    </source>
</evidence>
<keyword evidence="10" id="KW-1185">Reference proteome</keyword>
<dbReference type="PANTHER" id="PTHR24100:SF151">
    <property type="entry name" value="ICOS LIGAND"/>
    <property type="match status" value="1"/>
</dbReference>
<dbReference type="InterPro" id="IPR013106">
    <property type="entry name" value="Ig_V-set"/>
</dbReference>
<keyword evidence="4" id="KW-1015">Disulfide bond</keyword>
<dbReference type="GO" id="GO:0050863">
    <property type="term" value="P:regulation of T cell activation"/>
    <property type="evidence" value="ECO:0007669"/>
    <property type="project" value="UniProtKB-ARBA"/>
</dbReference>
<evidence type="ECO:0000256" key="4">
    <source>
        <dbReference type="ARBA" id="ARBA00023157"/>
    </source>
</evidence>
<comment type="caution">
    <text evidence="9">The sequence shown here is derived from an EMBL/GenBank/DDBJ whole genome shotgun (WGS) entry which is preliminary data.</text>
</comment>
<dbReference type="PROSITE" id="PS50835">
    <property type="entry name" value="IG_LIKE"/>
    <property type="match status" value="1"/>
</dbReference>
<proteinExistence type="predicted"/>
<dbReference type="GO" id="GO:1903037">
    <property type="term" value="P:regulation of leukocyte cell-cell adhesion"/>
    <property type="evidence" value="ECO:0007669"/>
    <property type="project" value="UniProtKB-ARBA"/>
</dbReference>
<dbReference type="PANTHER" id="PTHR24100">
    <property type="entry name" value="BUTYROPHILIN"/>
    <property type="match status" value="1"/>
</dbReference>
<comment type="subcellular location">
    <subcellularLocation>
        <location evidence="1">Membrane</location>
    </subcellularLocation>
</comment>
<evidence type="ECO:0000313" key="9">
    <source>
        <dbReference type="EMBL" id="KAL0970768.1"/>
    </source>
</evidence>
<dbReference type="InterPro" id="IPR036179">
    <property type="entry name" value="Ig-like_dom_sf"/>
</dbReference>
<dbReference type="InterPro" id="IPR003599">
    <property type="entry name" value="Ig_sub"/>
</dbReference>
<feature type="domain" description="Ig-like" evidence="8">
    <location>
        <begin position="17"/>
        <end position="130"/>
    </location>
</feature>
<dbReference type="Gene3D" id="2.60.40.10">
    <property type="entry name" value="Immunoglobulins"/>
    <property type="match status" value="1"/>
</dbReference>
<evidence type="ECO:0000256" key="1">
    <source>
        <dbReference type="ARBA" id="ARBA00004370"/>
    </source>
</evidence>
<dbReference type="SMART" id="SM00406">
    <property type="entry name" value="IGv"/>
    <property type="match status" value="1"/>
</dbReference>
<dbReference type="Pfam" id="PF07686">
    <property type="entry name" value="V-set"/>
    <property type="match status" value="1"/>
</dbReference>
<dbReference type="Proteomes" id="UP001557470">
    <property type="component" value="Unassembled WGS sequence"/>
</dbReference>
<organism evidence="9 10">
    <name type="scientific">Umbra pygmaea</name>
    <name type="common">Eastern mudminnow</name>
    <dbReference type="NCBI Taxonomy" id="75934"/>
    <lineage>
        <taxon>Eukaryota</taxon>
        <taxon>Metazoa</taxon>
        <taxon>Chordata</taxon>
        <taxon>Craniata</taxon>
        <taxon>Vertebrata</taxon>
        <taxon>Euteleostomi</taxon>
        <taxon>Actinopterygii</taxon>
        <taxon>Neopterygii</taxon>
        <taxon>Teleostei</taxon>
        <taxon>Protacanthopterygii</taxon>
        <taxon>Esociformes</taxon>
        <taxon>Umbridae</taxon>
        <taxon>Umbra</taxon>
    </lineage>
</organism>